<dbReference type="EMBL" id="CP013387">
    <property type="protein sequence ID" value="AOJ04140.1"/>
    <property type="molecule type" value="Genomic_DNA"/>
</dbReference>
<name>A0A1B4FKD6_9BURK</name>
<dbReference type="AlphaFoldDB" id="A0A1B4FKD6"/>
<organism evidence="1 2">
    <name type="scientific">Burkholderia mayonis</name>
    <dbReference type="NCBI Taxonomy" id="1385591"/>
    <lineage>
        <taxon>Bacteria</taxon>
        <taxon>Pseudomonadati</taxon>
        <taxon>Pseudomonadota</taxon>
        <taxon>Betaproteobacteria</taxon>
        <taxon>Burkholderiales</taxon>
        <taxon>Burkholderiaceae</taxon>
        <taxon>Burkholderia</taxon>
        <taxon>pseudomallei group</taxon>
    </lineage>
</organism>
<evidence type="ECO:0000313" key="2">
    <source>
        <dbReference type="Proteomes" id="UP000062519"/>
    </source>
</evidence>
<evidence type="ECO:0000313" key="1">
    <source>
        <dbReference type="EMBL" id="AOJ04140.1"/>
    </source>
</evidence>
<gene>
    <name evidence="1" type="ORF">WS70_19920</name>
</gene>
<reference evidence="1 2" key="1">
    <citation type="submission" date="2015-12" db="EMBL/GenBank/DDBJ databases">
        <title>Diversity of Burkholderia near neighbor genomes.</title>
        <authorList>
            <person name="Sahl J."/>
            <person name="Wagner D."/>
            <person name="Keim P."/>
        </authorList>
    </citation>
    <scope>NUCLEOTIDE SEQUENCE [LARGE SCALE GENOMIC DNA]</scope>
    <source>
        <strain evidence="1 2">BDU6</strain>
    </source>
</reference>
<evidence type="ECO:0008006" key="3">
    <source>
        <dbReference type="Google" id="ProtNLM"/>
    </source>
</evidence>
<dbReference type="KEGG" id="buu:WS70_19920"/>
<protein>
    <recommendedName>
        <fullName evidence="3">Acyl carrier protein</fullName>
    </recommendedName>
</protein>
<proteinExistence type="predicted"/>
<sequence>MTSGRIIGLLTEIGLQPELLRTAASDWQLRADLGLSSAETFELQRMLEQLGCVGFSLWGTHDHSLQELEQLIDSAPALARPSAVAAGDTARGA</sequence>
<accession>A0A1B4FKD6</accession>
<keyword evidence="2" id="KW-1185">Reference proteome</keyword>
<dbReference type="Proteomes" id="UP000062519">
    <property type="component" value="Chromosome 2"/>
</dbReference>